<feature type="compositionally biased region" description="Basic and acidic residues" evidence="1">
    <location>
        <begin position="882"/>
        <end position="899"/>
    </location>
</feature>
<feature type="region of interest" description="Disordered" evidence="1">
    <location>
        <begin position="817"/>
        <end position="847"/>
    </location>
</feature>
<feature type="compositionally biased region" description="Low complexity" evidence="1">
    <location>
        <begin position="864"/>
        <end position="879"/>
    </location>
</feature>
<feature type="region of interest" description="Disordered" evidence="1">
    <location>
        <begin position="974"/>
        <end position="1001"/>
    </location>
</feature>
<feature type="compositionally biased region" description="Polar residues" evidence="1">
    <location>
        <begin position="2147"/>
        <end position="2162"/>
    </location>
</feature>
<evidence type="ECO:0000313" key="3">
    <source>
        <dbReference type="WBParaSite" id="PgR060_g019_t29"/>
    </source>
</evidence>
<feature type="region of interest" description="Disordered" evidence="1">
    <location>
        <begin position="860"/>
        <end position="955"/>
    </location>
</feature>
<feature type="region of interest" description="Disordered" evidence="1">
    <location>
        <begin position="1564"/>
        <end position="1587"/>
    </location>
</feature>
<protein>
    <submittedName>
        <fullName evidence="3">C3H1-type domain-containing protein</fullName>
    </submittedName>
</protein>
<name>A0A915BVV7_PARUN</name>
<feature type="region of interest" description="Disordered" evidence="1">
    <location>
        <begin position="2103"/>
        <end position="2177"/>
    </location>
</feature>
<feature type="compositionally biased region" description="Basic residues" evidence="1">
    <location>
        <begin position="1736"/>
        <end position="1745"/>
    </location>
</feature>
<keyword evidence="2" id="KW-1185">Reference proteome</keyword>
<feature type="compositionally biased region" description="Basic residues" evidence="1">
    <location>
        <begin position="364"/>
        <end position="378"/>
    </location>
</feature>
<feature type="compositionally biased region" description="Basic residues" evidence="1">
    <location>
        <begin position="118"/>
        <end position="129"/>
    </location>
</feature>
<feature type="region of interest" description="Disordered" evidence="1">
    <location>
        <begin position="1129"/>
        <end position="1194"/>
    </location>
</feature>
<feature type="compositionally biased region" description="Basic and acidic residues" evidence="1">
    <location>
        <begin position="2131"/>
        <end position="2142"/>
    </location>
</feature>
<feature type="region of interest" description="Disordered" evidence="1">
    <location>
        <begin position="364"/>
        <end position="386"/>
    </location>
</feature>
<feature type="compositionally biased region" description="Basic and acidic residues" evidence="1">
    <location>
        <begin position="1133"/>
        <end position="1146"/>
    </location>
</feature>
<sequence>LHPFHFLQMVEEALPTSGRRARSAVAGKVERKLSWNSVDGAATDDLRTAMESRNIAVGSPVCALLNLIDSSFSTAESALQYMKEASRDRQNVANQPLTADENSFKEQIKKTDGFKRVVPRTRSPTKPHKRSIEDVSTDTNEDTLFKAHTAVRRERSAPARLTDSSSKLITVDKETNADCLATIFPTTRSRKEEGSFSCPQRRLCSSKHISERRRTHKPKRRIQGALVAPKRRAPKHTWRIRKQHLGNIRDGERYCQDYAWKAQKIRRKHERIKTRVGDDTYVHLVSRNIGKKQDTRHHILMAEQGINGAHWLTPNNDQSIAGTKFCQCSPPQTKSISEQSSETSIGSMPRRSLKCLTCDSHKRRHHHSLMKPSSRKSHNSSDPLSRRSVARVTEQCLLSDALPISQHSRKKEECDNIGYEAHSPGISYSSPHILKNEDVRSLQRHSCRERHQLPIPTYCTECGCSYLLAKPCPIRERRSRSGEEFYVQNHMLWDGRSTEDEKNAPGEYHDSGRHPLQRRHECKLGQRCRLGHDYSAHECKTTRLSISPESRWAENTVALNLNKFAKRNEHSHGFGRNGGSMLLRRWPHQHLSVEKMTARTAKPLRIMSARPNSSTLTMLPLTEPPTISTTQSLLEECWELQEMAKPSSNSQSEGYCRCALSQASKLRTVRSGSYNSTSPTYDKDPVMQTSLHSRSILHFKTLKNSCAKCTESAAAEIPHLPRSRPSLIRSRQRLIPTYWRDVRCRSFSEEYITPRSTPPTKTTSETTHMVETVEHCALIRMRSIHSTDVHASSGHLDRMSTTTSSEDVVDKVRPTKHLPKSSHKRLLVPAQPPTFPSSTSPPALYQNPAKIGRVTPWLTKEENSSTSSAFSAASTTALAKRSKSDFHEKRRIRPLEKKQAVLTQNRKMPAKGRNMFPTTLATETKTREDAEPPGNEGKEEAPKEAQKEEPIVNTARLRTPKINLSTAQQMFNLTGKEASPRTGKTTSYRTGRETSTRTARLDNVLTAQQKTPTQASPSAVEWAVNTAYSTSPLTGKEEAPKEAQKEEPIVNTARVRTPKINLSTAQQMSILTGNEASPRTGKTTSYRTGRETSTRTARLENVLTAQQKTPTQASPSAAEWAVNTAYSTSPLTGKEEAPKEAQKEEPIVNTARVRTPKINLSTAQQMSILTGKEASPRTGKTTSYRTGRETSTRTARLDNVLTAQQKTPTQASPSAVEWAVNTAYSTSPLTGKEEAPKEAQKEEPIVNTARVRTPKINLSTAQQMSILTGKEASPRTGKTTSYRTGRETSTRTARLDNVLTAQQKTPTQASPSAVEWAVNTAYSTSPLTGKEEAPKEAQKEEPIVNTARVRTPKINLSTAQQMSILTGKEASPRTGKTTSYRTGRETSTRTARLDNVLTAQQKTPTQASPSAVEWAVNTAYSTSPLTGKEEAPKEAQKEEPIVNTARVRTPKINLSTAQQMSILTGKEASPRTGKTTSYRTGRETSTRTARLDNVLTAQQKTPTQASPSAVEWAVNTAYSTSPLTGKEEAPKEAQKEEPIVNTARVRTPKINLSTAQQMSILTGKEASPRTGKTTSYRTGRETSTRTARPANVLTAQEKPPTPGQLCTTRTRATKTSRFFISVPILCTTNTEDKTKVVLHSISTSALLGKNLMIEKKVTPEVTASHTMNREPIKWNHMEKMNSCATKTEKSRLDSPSAVSARSCTSELITAQGGAPSERTILAAVAASFIKEEVATRRKRPSKMSSRHAAANEEIIERTNCPPSHEKPFTCAPPKQAHTRERRWILRQGRHHAYYMPYDAKVVNGLTPDPEVFTSTVRHAHYPEPSMAQSEGYLLSYSRLTGVTKPGTYVKPASGLFTSGANLQRVGRLQPSNDLRSLNKQVDCQTFNFADATSFVCNRPSPAAANVSASRSRKTTSIDLQKNKSLMQPASSDASTCATEKPSLTAYLKGKRLSSATRVINSSLPWQMHGVGNLNMQQPCPAWITKSDVSSFFTIAYSQAVDKNKRLQSHLHKGLGSSCRRRGKRESRARCGHQPENFTLASKNVNGSIRRHSTLAPSPPTRAAQSSAGGSALKKLISLTPAPCKKLRISQDLGKRSDTIEKSSSFASVSKHKQAGAAQSSSTAVYLRHKRELHDHPESEAKGRQLATIHSSRLSTGQYQKSLHASRRRADDAKYRNQSSKIEKNINSDSVGLQPSSRITGRMSISKMEGALTAERSLKFSDKKKLSSFPFNISQQSFHTTGNSHNETFLKHQQNNASYVLGEAASKRKLSLQTSAKDTWFKGKTSTGRAKNVSLRNFNTDGDNDASRGIKQAWKTIAVNRSKTADDSAAEIASNNEEASISGTDSSRFIRRLNEATGCRSSCELRLSVPASPYSRRTISKENVNVENSESVTVNSKGQTTAVADSFELELNDVVRESVIKGRREIDFQIEEKEAIGMKIFIKQIIADERIVIRRITVNDRELCVTAIE</sequence>
<accession>A0A915BVV7</accession>
<dbReference type="Proteomes" id="UP000887569">
    <property type="component" value="Unplaced"/>
</dbReference>
<organism evidence="2 3">
    <name type="scientific">Parascaris univalens</name>
    <name type="common">Nematode worm</name>
    <dbReference type="NCBI Taxonomy" id="6257"/>
    <lineage>
        <taxon>Eukaryota</taxon>
        <taxon>Metazoa</taxon>
        <taxon>Ecdysozoa</taxon>
        <taxon>Nematoda</taxon>
        <taxon>Chromadorea</taxon>
        <taxon>Rhabditida</taxon>
        <taxon>Spirurina</taxon>
        <taxon>Ascaridomorpha</taxon>
        <taxon>Ascaridoidea</taxon>
        <taxon>Ascarididae</taxon>
        <taxon>Parascaris</taxon>
    </lineage>
</organism>
<feature type="region of interest" description="Disordered" evidence="1">
    <location>
        <begin position="1068"/>
        <end position="1096"/>
    </location>
</feature>
<feature type="region of interest" description="Disordered" evidence="1">
    <location>
        <begin position="1735"/>
        <end position="1777"/>
    </location>
</feature>
<feature type="compositionally biased region" description="Polar residues" evidence="1">
    <location>
        <begin position="1158"/>
        <end position="1168"/>
    </location>
</feature>
<evidence type="ECO:0000313" key="2">
    <source>
        <dbReference type="Proteomes" id="UP000887569"/>
    </source>
</evidence>
<proteinExistence type="predicted"/>
<feature type="compositionally biased region" description="Polar residues" evidence="1">
    <location>
        <begin position="1068"/>
        <end position="1087"/>
    </location>
</feature>
<feature type="region of interest" description="Disordered" evidence="1">
    <location>
        <begin position="118"/>
        <end position="137"/>
    </location>
</feature>
<reference evidence="3" key="1">
    <citation type="submission" date="2022-11" db="UniProtKB">
        <authorList>
            <consortium name="WormBaseParasite"/>
        </authorList>
    </citation>
    <scope>IDENTIFICATION</scope>
</reference>
<dbReference type="WBParaSite" id="PgR060_g019_t29">
    <property type="protein sequence ID" value="PgR060_g019_t29"/>
    <property type="gene ID" value="PgR060_g019"/>
</dbReference>
<feature type="compositionally biased region" description="Basic and acidic residues" evidence="1">
    <location>
        <begin position="2167"/>
        <end position="2177"/>
    </location>
</feature>
<feature type="region of interest" description="Disordered" evidence="1">
    <location>
        <begin position="1366"/>
        <end position="1388"/>
    </location>
</feature>
<feature type="region of interest" description="Disordered" evidence="1">
    <location>
        <begin position="1268"/>
        <end position="1290"/>
    </location>
</feature>
<feature type="compositionally biased region" description="Basic residues" evidence="1">
    <location>
        <begin position="817"/>
        <end position="826"/>
    </location>
</feature>
<feature type="region of interest" description="Disordered" evidence="1">
    <location>
        <begin position="1456"/>
        <end position="1488"/>
    </location>
</feature>
<feature type="compositionally biased region" description="Basic and acidic residues" evidence="1">
    <location>
        <begin position="924"/>
        <end position="950"/>
    </location>
</feature>
<feature type="region of interest" description="Disordered" evidence="1">
    <location>
        <begin position="789"/>
        <end position="808"/>
    </location>
</feature>
<evidence type="ECO:0000256" key="1">
    <source>
        <dbReference type="SAM" id="MobiDB-lite"/>
    </source>
</evidence>